<comment type="similarity">
    <text evidence="1">Belongs to the APC5 family.</text>
</comment>
<dbReference type="GO" id="GO:0045842">
    <property type="term" value="P:positive regulation of mitotic metaphase/anaphase transition"/>
    <property type="evidence" value="ECO:0007669"/>
    <property type="project" value="TreeGrafter"/>
</dbReference>
<dbReference type="OrthoDB" id="2504561at2759"/>
<keyword evidence="3" id="KW-0132">Cell division</keyword>
<evidence type="ECO:0000256" key="1">
    <source>
        <dbReference type="ARBA" id="ARBA00007450"/>
    </source>
</evidence>
<dbReference type="PANTHER" id="PTHR12830:SF9">
    <property type="entry name" value="ANAPHASE-PROMOTING COMPLEX SUBUNIT 5"/>
    <property type="match status" value="1"/>
</dbReference>
<evidence type="ECO:0000256" key="7">
    <source>
        <dbReference type="ARBA" id="ARBA00031069"/>
    </source>
</evidence>
<name>A0A8X7NIT4_CANPA</name>
<accession>A0A8X7NIT4</accession>
<protein>
    <recommendedName>
        <fullName evidence="2">Anaphase-promoting complex subunit 5</fullName>
    </recommendedName>
    <alternativeName>
        <fullName evidence="7">Cyclosome subunit 5</fullName>
    </alternativeName>
</protein>
<dbReference type="Proteomes" id="UP000590412">
    <property type="component" value="Unassembled WGS sequence"/>
</dbReference>
<evidence type="ECO:0000256" key="2">
    <source>
        <dbReference type="ARBA" id="ARBA00016066"/>
    </source>
</evidence>
<evidence type="ECO:0000256" key="4">
    <source>
        <dbReference type="ARBA" id="ARBA00022776"/>
    </source>
</evidence>
<evidence type="ECO:0000313" key="11">
    <source>
        <dbReference type="Proteomes" id="UP000590412"/>
    </source>
</evidence>
<gene>
    <name evidence="10" type="ORF">FOB60_004034</name>
</gene>
<keyword evidence="6" id="KW-0131">Cell cycle</keyword>
<evidence type="ECO:0000256" key="3">
    <source>
        <dbReference type="ARBA" id="ARBA00022618"/>
    </source>
</evidence>
<dbReference type="InterPro" id="IPR026000">
    <property type="entry name" value="Apc5_dom"/>
</dbReference>
<organism evidence="10 11">
    <name type="scientific">Candida parapsilosis</name>
    <name type="common">Yeast</name>
    <dbReference type="NCBI Taxonomy" id="5480"/>
    <lineage>
        <taxon>Eukaryota</taxon>
        <taxon>Fungi</taxon>
        <taxon>Dikarya</taxon>
        <taxon>Ascomycota</taxon>
        <taxon>Saccharomycotina</taxon>
        <taxon>Pichiomycetes</taxon>
        <taxon>Debaryomycetaceae</taxon>
        <taxon>Candida/Lodderomyces clade</taxon>
        <taxon>Candida</taxon>
    </lineage>
</organism>
<keyword evidence="4" id="KW-0498">Mitosis</keyword>
<dbReference type="GO" id="GO:0005680">
    <property type="term" value="C:anaphase-promoting complex"/>
    <property type="evidence" value="ECO:0007669"/>
    <property type="project" value="InterPro"/>
</dbReference>
<dbReference type="GO" id="GO:0070979">
    <property type="term" value="P:protein K11-linked ubiquitination"/>
    <property type="evidence" value="ECO:0007669"/>
    <property type="project" value="TreeGrafter"/>
</dbReference>
<reference evidence="10" key="1">
    <citation type="submission" date="2020-03" db="EMBL/GenBank/DDBJ databases">
        <title>FDA dAtabase for Regulatory Grade micrObial Sequences (FDA-ARGOS): Supporting development and validation of Infectious Disease Dx tests.</title>
        <authorList>
            <person name="Campos J."/>
            <person name="Goldberg B."/>
            <person name="Tallon L."/>
            <person name="Sadzewicz L."/>
            <person name="Vavikolanu K."/>
            <person name="Mehta A."/>
            <person name="Aluvathingal J."/>
            <person name="Nadendla S."/>
            <person name="Nandy P."/>
            <person name="Geyer C."/>
            <person name="Yan Y."/>
            <person name="Sichtig H."/>
        </authorList>
    </citation>
    <scope>NUCLEOTIDE SEQUENCE [LARGE SCALE GENOMIC DNA]</scope>
    <source>
        <strain evidence="10">FDAARGOS_652</strain>
    </source>
</reference>
<evidence type="ECO:0000256" key="6">
    <source>
        <dbReference type="ARBA" id="ARBA00023306"/>
    </source>
</evidence>
<keyword evidence="5" id="KW-0833">Ubl conjugation pathway</keyword>
<dbReference type="AlphaFoldDB" id="A0A8X7NIT4"/>
<evidence type="ECO:0000256" key="8">
    <source>
        <dbReference type="ARBA" id="ARBA00045696"/>
    </source>
</evidence>
<proteinExistence type="inferred from homology"/>
<comment type="function">
    <text evidence="8">Component of the anaphase promoting complex/cyclosome (APC/C), a cell cycle-regulated E3 ubiquitin ligase that controls progression through mitosis and the G1 phase of the cell cycle. The APC/C complex acts by mediating ubiquitination and subsequent degradation of target proteins: it mainly mediates the formation of 'Lys-11'-linked polyubiquitin chains and, to a lower extent, the formation of 'Lys-48'- and 'Lys-63'-linked polyubiquitin chains. The APC/C complex catalyzes assembly of branched 'Lys-11'-/'Lys-48'-linked branched ubiquitin chains on target proteins.</text>
</comment>
<sequence>MTTAISLHLFKDISPLQIVILIVIKIYSISNVAPNVLIKIARLIEHKHVVTWDNHSLNMLSDLSSLREYFNDEACFTQILRFLKQIHSIEDLDGVMKGFKEMVTDEKPTIEIRKTFTPQSLFGAFIVQACILYESLEFRQLICLYQSLDQFRGTSLESQDTMEKDELQIALEAQLAKISINPSNELPVSTTKSYLDQLINEQVTILETFGTPTPTSLKEVMRLMGSSRGSIENIMFNQVPNYYYLSYLEKLAQLDYNGAVDSLHQYFDYMVSNNSKYFYHFALISKASLHQYFGEDQKAIDSIEEAVSVARENKDNATLTYILSWFYNFMHHKPHLWAQQSLFSKNSGNHLLDFIIKKSSGVNQSLLTVNLGFETLHMMNNSQPISTYAANLVKTMYVASNDSKSTFSRSADVASIVWDRIGIASLSEVYGEIALCYSENSSEHTTLEAKRLYRQFQKGINCEQVYLQISSLTPHDSSLKNAVRIQTLLMQIKLYLQQKRLRKAKEVLDFLICSKIKDISVRNELCLLDIEIDIEYGNYKSALGKINTMQHCDDYMKIKLNLLKCQIFDGSGAVPLSLLVQVISLCKDYGYVSLLVEASVLLLRTLQKQGYDADVKRFADEVMPIAFTHGDESLKQSALEIVKK</sequence>
<evidence type="ECO:0000256" key="5">
    <source>
        <dbReference type="ARBA" id="ARBA00022786"/>
    </source>
</evidence>
<dbReference type="InterPro" id="IPR037679">
    <property type="entry name" value="Apc5"/>
</dbReference>
<dbReference type="PANTHER" id="PTHR12830">
    <property type="entry name" value="ANAPHASE-PROMOTING COMPLEX SUBUNIT 5"/>
    <property type="match status" value="1"/>
</dbReference>
<feature type="domain" description="Anaphase-promoting complex subunit 5" evidence="9">
    <location>
        <begin position="243"/>
        <end position="332"/>
    </location>
</feature>
<dbReference type="GO" id="GO:0051301">
    <property type="term" value="P:cell division"/>
    <property type="evidence" value="ECO:0007669"/>
    <property type="project" value="UniProtKB-KW"/>
</dbReference>
<dbReference type="GO" id="GO:0031145">
    <property type="term" value="P:anaphase-promoting complex-dependent catabolic process"/>
    <property type="evidence" value="ECO:0007669"/>
    <property type="project" value="TreeGrafter"/>
</dbReference>
<evidence type="ECO:0000259" key="9">
    <source>
        <dbReference type="Pfam" id="PF12862"/>
    </source>
</evidence>
<evidence type="ECO:0000313" key="10">
    <source>
        <dbReference type="EMBL" id="KAF6048650.1"/>
    </source>
</evidence>
<dbReference type="Pfam" id="PF12862">
    <property type="entry name" value="ANAPC5"/>
    <property type="match status" value="1"/>
</dbReference>
<dbReference type="InterPro" id="IPR011990">
    <property type="entry name" value="TPR-like_helical_dom_sf"/>
</dbReference>
<comment type="caution">
    <text evidence="10">The sequence shown here is derived from an EMBL/GenBank/DDBJ whole genome shotgun (WGS) entry which is preliminary data.</text>
</comment>
<dbReference type="EMBL" id="JABWAB010000006">
    <property type="protein sequence ID" value="KAF6048650.1"/>
    <property type="molecule type" value="Genomic_DNA"/>
</dbReference>
<dbReference type="SUPFAM" id="SSF48452">
    <property type="entry name" value="TPR-like"/>
    <property type="match status" value="1"/>
</dbReference>